<proteinExistence type="predicted"/>
<evidence type="ECO:0000313" key="9">
    <source>
        <dbReference type="Proteomes" id="UP001286456"/>
    </source>
</evidence>
<keyword evidence="9" id="KW-1185">Reference proteome</keyword>
<dbReference type="EMBL" id="JAUEPO010000004">
    <property type="protein sequence ID" value="KAK3324041.1"/>
    <property type="molecule type" value="Genomic_DNA"/>
</dbReference>
<dbReference type="GO" id="GO:0000981">
    <property type="term" value="F:DNA-binding transcription factor activity, RNA polymerase II-specific"/>
    <property type="evidence" value="ECO:0007669"/>
    <property type="project" value="InterPro"/>
</dbReference>
<reference evidence="8" key="2">
    <citation type="submission" date="2023-06" db="EMBL/GenBank/DDBJ databases">
        <authorList>
            <consortium name="Lawrence Berkeley National Laboratory"/>
            <person name="Haridas S."/>
            <person name="Hensen N."/>
            <person name="Bonometti L."/>
            <person name="Westerberg I."/>
            <person name="Brannstrom I.O."/>
            <person name="Guillou S."/>
            <person name="Cros-Aarteil S."/>
            <person name="Calhoun S."/>
            <person name="Kuo A."/>
            <person name="Mondo S."/>
            <person name="Pangilinan J."/>
            <person name="Riley R."/>
            <person name="Labutti K."/>
            <person name="Andreopoulos B."/>
            <person name="Lipzen A."/>
            <person name="Chen C."/>
            <person name="Yanf M."/>
            <person name="Daum C."/>
            <person name="Ng V."/>
            <person name="Clum A."/>
            <person name="Steindorff A."/>
            <person name="Ohm R."/>
            <person name="Martin F."/>
            <person name="Silar P."/>
            <person name="Natvig D."/>
            <person name="Lalanne C."/>
            <person name="Gautier V."/>
            <person name="Ament-Velasquez S.L."/>
            <person name="Kruys A."/>
            <person name="Hutchinson M.I."/>
            <person name="Powell A.J."/>
            <person name="Barry K."/>
            <person name="Miller A.N."/>
            <person name="Grigoriev I.V."/>
            <person name="Debuchy R."/>
            <person name="Gladieux P."/>
            <person name="Thoren M.H."/>
            <person name="Johannesson H."/>
        </authorList>
    </citation>
    <scope>NUCLEOTIDE SEQUENCE</scope>
    <source>
        <strain evidence="8">SMH4131-1</strain>
    </source>
</reference>
<evidence type="ECO:0000259" key="7">
    <source>
        <dbReference type="PROSITE" id="PS50048"/>
    </source>
</evidence>
<dbReference type="Pfam" id="PF00172">
    <property type="entry name" value="Zn_clus"/>
    <property type="match status" value="1"/>
</dbReference>
<protein>
    <recommendedName>
        <fullName evidence="7">Zn(2)-C6 fungal-type domain-containing protein</fullName>
    </recommendedName>
</protein>
<sequence length="512" mass="56980">MSQSLSLSAVERGNPPPRRKSCAGCIKAKRRCTLELPVCQRCAQRKIDCRYPSIGIAKRPAPGTIATPATTGHATRATTQPNPHYIPPVPNYHPQLSLPLPPVAWSPSGTGTDMFQWDGATYLPDPSPPQTTSEQLPLPPIATPSAAEPPSAAPPEPRLAVDANDAVISQQSSAASLMPLHSFNPQSALFRSPLDPSISTSPPLNRGRPVEEIIHHAIKTRLQYTLDKVMAAPQQMVTENHTPWCHPHLYEYEMPKSMQDAYSSCALYMAKNPANAHVIHRSVESRVQDLISTPIPLTPLEVLARTHALLLYQILRLFSDDLRTRTAAESTMHHLEDAALALIAHVAFDEITFDDSDQDPHDDQQQLPNPIHIPESVPRIYPVSPRRKFWDLWVFQESARRTCLIAFIFLQLYRVMTGHIPLYCDHTVFMSHSITLSAHLWTAKDAFGFAAAWRGRKHFVVSNADFLTLPSLNDTFRDAKGDDIDVYGKMIITVIIGIEETKDWLLTRGGEL</sequence>
<gene>
    <name evidence="8" type="ORF">B0T19DRAFT_427564</name>
</gene>
<dbReference type="PANTHER" id="PTHR47660">
    <property type="entry name" value="TRANSCRIPTION FACTOR WITH C2H2 AND ZN(2)-CYS(6) DNA BINDING DOMAIN (EUROFUNG)-RELATED-RELATED"/>
    <property type="match status" value="1"/>
</dbReference>
<organism evidence="8 9">
    <name type="scientific">Cercophora scortea</name>
    <dbReference type="NCBI Taxonomy" id="314031"/>
    <lineage>
        <taxon>Eukaryota</taxon>
        <taxon>Fungi</taxon>
        <taxon>Dikarya</taxon>
        <taxon>Ascomycota</taxon>
        <taxon>Pezizomycotina</taxon>
        <taxon>Sordariomycetes</taxon>
        <taxon>Sordariomycetidae</taxon>
        <taxon>Sordariales</taxon>
        <taxon>Lasiosphaeriaceae</taxon>
        <taxon>Cercophora</taxon>
    </lineage>
</organism>
<dbReference type="AlphaFoldDB" id="A0AAE0IFD3"/>
<dbReference type="GO" id="GO:0008270">
    <property type="term" value="F:zinc ion binding"/>
    <property type="evidence" value="ECO:0007669"/>
    <property type="project" value="InterPro"/>
</dbReference>
<evidence type="ECO:0000256" key="5">
    <source>
        <dbReference type="ARBA" id="ARBA00023242"/>
    </source>
</evidence>
<dbReference type="Proteomes" id="UP001286456">
    <property type="component" value="Unassembled WGS sequence"/>
</dbReference>
<dbReference type="CDD" id="cd00067">
    <property type="entry name" value="GAL4"/>
    <property type="match status" value="1"/>
</dbReference>
<dbReference type="PROSITE" id="PS50048">
    <property type="entry name" value="ZN2_CY6_FUNGAL_2"/>
    <property type="match status" value="1"/>
</dbReference>
<comment type="caution">
    <text evidence="8">The sequence shown here is derived from an EMBL/GenBank/DDBJ whole genome shotgun (WGS) entry which is preliminary data.</text>
</comment>
<feature type="domain" description="Zn(2)-C6 fungal-type" evidence="7">
    <location>
        <begin position="21"/>
        <end position="51"/>
    </location>
</feature>
<feature type="region of interest" description="Disordered" evidence="6">
    <location>
        <begin position="116"/>
        <end position="157"/>
    </location>
</feature>
<keyword evidence="3" id="KW-0805">Transcription regulation</keyword>
<keyword evidence="1" id="KW-0479">Metal-binding</keyword>
<keyword evidence="4" id="KW-0804">Transcription</keyword>
<evidence type="ECO:0000256" key="2">
    <source>
        <dbReference type="ARBA" id="ARBA00022833"/>
    </source>
</evidence>
<evidence type="ECO:0000313" key="8">
    <source>
        <dbReference type="EMBL" id="KAK3324041.1"/>
    </source>
</evidence>
<reference evidence="8" key="1">
    <citation type="journal article" date="2023" name="Mol. Phylogenet. Evol.">
        <title>Genome-scale phylogeny and comparative genomics of the fungal order Sordariales.</title>
        <authorList>
            <person name="Hensen N."/>
            <person name="Bonometti L."/>
            <person name="Westerberg I."/>
            <person name="Brannstrom I.O."/>
            <person name="Guillou S."/>
            <person name="Cros-Aarteil S."/>
            <person name="Calhoun S."/>
            <person name="Haridas S."/>
            <person name="Kuo A."/>
            <person name="Mondo S."/>
            <person name="Pangilinan J."/>
            <person name="Riley R."/>
            <person name="LaButti K."/>
            <person name="Andreopoulos B."/>
            <person name="Lipzen A."/>
            <person name="Chen C."/>
            <person name="Yan M."/>
            <person name="Daum C."/>
            <person name="Ng V."/>
            <person name="Clum A."/>
            <person name="Steindorff A."/>
            <person name="Ohm R.A."/>
            <person name="Martin F."/>
            <person name="Silar P."/>
            <person name="Natvig D.O."/>
            <person name="Lalanne C."/>
            <person name="Gautier V."/>
            <person name="Ament-Velasquez S.L."/>
            <person name="Kruys A."/>
            <person name="Hutchinson M.I."/>
            <person name="Powell A.J."/>
            <person name="Barry K."/>
            <person name="Miller A.N."/>
            <person name="Grigoriev I.V."/>
            <person name="Debuchy R."/>
            <person name="Gladieux P."/>
            <person name="Hiltunen Thoren M."/>
            <person name="Johannesson H."/>
        </authorList>
    </citation>
    <scope>NUCLEOTIDE SEQUENCE</scope>
    <source>
        <strain evidence="8">SMH4131-1</strain>
    </source>
</reference>
<dbReference type="InterPro" id="IPR001138">
    <property type="entry name" value="Zn2Cys6_DnaBD"/>
</dbReference>
<evidence type="ECO:0000256" key="3">
    <source>
        <dbReference type="ARBA" id="ARBA00023015"/>
    </source>
</evidence>
<keyword evidence="5" id="KW-0539">Nucleus</keyword>
<dbReference type="InterPro" id="IPR036864">
    <property type="entry name" value="Zn2-C6_fun-type_DNA-bd_sf"/>
</dbReference>
<name>A0AAE0IFD3_9PEZI</name>
<dbReference type="SMART" id="SM00066">
    <property type="entry name" value="GAL4"/>
    <property type="match status" value="1"/>
</dbReference>
<dbReference type="SUPFAM" id="SSF57701">
    <property type="entry name" value="Zn2/Cys6 DNA-binding domain"/>
    <property type="match status" value="1"/>
</dbReference>
<evidence type="ECO:0000256" key="6">
    <source>
        <dbReference type="SAM" id="MobiDB-lite"/>
    </source>
</evidence>
<evidence type="ECO:0000256" key="4">
    <source>
        <dbReference type="ARBA" id="ARBA00023163"/>
    </source>
</evidence>
<dbReference type="PANTHER" id="PTHR47660:SF3">
    <property type="entry name" value="FINGER DOMAIN PROTEIN, PUTATIVE (AFU_ORTHOLOGUE AFUA_4G03310)-RELATED"/>
    <property type="match status" value="1"/>
</dbReference>
<keyword evidence="2" id="KW-0862">Zinc</keyword>
<evidence type="ECO:0000256" key="1">
    <source>
        <dbReference type="ARBA" id="ARBA00022723"/>
    </source>
</evidence>
<accession>A0AAE0IFD3</accession>
<dbReference type="Gene3D" id="4.10.240.10">
    <property type="entry name" value="Zn(2)-C6 fungal-type DNA-binding domain"/>
    <property type="match status" value="1"/>
</dbReference>